<accession>A9H6Q7</accession>
<keyword evidence="1" id="KW-1133">Transmembrane helix</keyword>
<name>A9H6Q7_GLUDA</name>
<gene>
    <name evidence="2" type="ordered locus">GDI3590</name>
</gene>
<dbReference type="InterPro" id="IPR034804">
    <property type="entry name" value="SQR/QFR_C/D"/>
</dbReference>
<sequence length="63" mass="6721">MADRAYSTHPRSWAWTLVRATGTSVAMAILFFVALAGFAQPETLATHTARPAHAPLVLAEGGR</sequence>
<organism evidence="2 3">
    <name type="scientific">Gluconacetobacter diazotrophicus (strain ATCC 49037 / DSM 5601 / CCUG 37298 / CIP 103539 / LMG 7603 / PAl5)</name>
    <dbReference type="NCBI Taxonomy" id="272568"/>
    <lineage>
        <taxon>Bacteria</taxon>
        <taxon>Pseudomonadati</taxon>
        <taxon>Pseudomonadota</taxon>
        <taxon>Alphaproteobacteria</taxon>
        <taxon>Acetobacterales</taxon>
        <taxon>Acetobacteraceae</taxon>
        <taxon>Gluconacetobacter</taxon>
    </lineage>
</organism>
<proteinExistence type="predicted"/>
<evidence type="ECO:0000256" key="1">
    <source>
        <dbReference type="SAM" id="Phobius"/>
    </source>
</evidence>
<dbReference type="Proteomes" id="UP000001176">
    <property type="component" value="Chromosome"/>
</dbReference>
<dbReference type="EMBL" id="AM889285">
    <property type="protein sequence ID" value="CAP57533.1"/>
    <property type="molecule type" value="Genomic_DNA"/>
</dbReference>
<feature type="transmembrane region" description="Helical" evidence="1">
    <location>
        <begin position="12"/>
        <end position="38"/>
    </location>
</feature>
<keyword evidence="1" id="KW-0472">Membrane</keyword>
<reference evidence="2 3" key="1">
    <citation type="journal article" date="2009" name="BMC Genomics">
        <title>Complete genome sequence of the sugarcane nitrogen-fixing endophyte Gluconacetobacter diazotrophicus Pal5.</title>
        <authorList>
            <person name="Bertalan M."/>
            <person name="Albano R."/>
            <person name="Padua V."/>
            <person name="Rouws L."/>
            <person name="Rojas C."/>
            <person name="Hemerly A."/>
            <person name="Teixeira K."/>
            <person name="Schwab S."/>
            <person name="Araujo J."/>
            <person name="Oliveira A."/>
            <person name="Franca L."/>
            <person name="Magalhaes V."/>
            <person name="Alqueres S."/>
            <person name="Cardoso A."/>
            <person name="Almeida W."/>
            <person name="Loureiro M.M."/>
            <person name="Nogueira E."/>
            <person name="Cidade D."/>
            <person name="Oliveira D."/>
            <person name="Simao T."/>
            <person name="Macedo J."/>
            <person name="Valadao A."/>
            <person name="Dreschsel M."/>
            <person name="Freitas F."/>
            <person name="Vidal M."/>
            <person name="Guedes H."/>
            <person name="Rodrigues E."/>
            <person name="Meneses C."/>
            <person name="Brioso P."/>
            <person name="Pozzer L."/>
            <person name="Figueiredo D."/>
            <person name="Montano H."/>
            <person name="Junior J."/>
            <person name="Filho G."/>
            <person name="Flores V."/>
            <person name="Ferreira B."/>
            <person name="Branco A."/>
            <person name="Gonzalez P."/>
            <person name="Guillobel H."/>
            <person name="Lemos M."/>
            <person name="Seibel L."/>
            <person name="Macedo J."/>
            <person name="Alves-Ferreira M."/>
            <person name="Sachetto-Martins G."/>
            <person name="Coelho A."/>
            <person name="Santos E."/>
            <person name="Amaral G."/>
            <person name="Neves A."/>
            <person name="Pacheco A.B."/>
            <person name="Carvalho D."/>
            <person name="Lery L."/>
            <person name="Bisch P."/>
            <person name="Rossle S.C."/>
            <person name="Urmenyi T."/>
            <person name="Kruger W.V."/>
            <person name="Martins O."/>
            <person name="Baldani J.I."/>
            <person name="Ferreira P.C."/>
        </authorList>
    </citation>
    <scope>NUCLEOTIDE SEQUENCE [LARGE SCALE GENOMIC DNA]</scope>
    <source>
        <strain evidence="3">ATCC 49037 / DSM 5601 / CCUG 37298 / CIP 103539 / LMG 7603 / PAl5</strain>
    </source>
</reference>
<dbReference type="KEGG" id="gdi:GDI3590"/>
<protein>
    <submittedName>
        <fullName evidence="2">Uncharacterized protein</fullName>
    </submittedName>
</protein>
<keyword evidence="3" id="KW-1185">Reference proteome</keyword>
<evidence type="ECO:0000313" key="3">
    <source>
        <dbReference type="Proteomes" id="UP000001176"/>
    </source>
</evidence>
<dbReference type="AlphaFoldDB" id="A9H6Q7"/>
<keyword evidence="1" id="KW-0812">Transmembrane</keyword>
<dbReference type="GO" id="GO:0016020">
    <property type="term" value="C:membrane"/>
    <property type="evidence" value="ECO:0007669"/>
    <property type="project" value="InterPro"/>
</dbReference>
<dbReference type="SUPFAM" id="SSF81343">
    <property type="entry name" value="Fumarate reductase respiratory complex transmembrane subunits"/>
    <property type="match status" value="1"/>
</dbReference>
<evidence type="ECO:0000313" key="2">
    <source>
        <dbReference type="EMBL" id="CAP57533.1"/>
    </source>
</evidence>